<dbReference type="CDD" id="cd06261">
    <property type="entry name" value="TM_PBP2"/>
    <property type="match status" value="1"/>
</dbReference>
<feature type="transmembrane region" description="Helical" evidence="5">
    <location>
        <begin position="187"/>
        <end position="212"/>
    </location>
</feature>
<dbReference type="GO" id="GO:0055085">
    <property type="term" value="P:transmembrane transport"/>
    <property type="evidence" value="ECO:0007669"/>
    <property type="project" value="InterPro"/>
</dbReference>
<reference evidence="7" key="1">
    <citation type="submission" date="2020-10" db="EMBL/GenBank/DDBJ databases">
        <authorList>
            <person name="Gilroy R."/>
        </authorList>
    </citation>
    <scope>NUCLEOTIDE SEQUENCE</scope>
    <source>
        <strain evidence="7">CHK181-108</strain>
    </source>
</reference>
<dbReference type="PROSITE" id="PS50928">
    <property type="entry name" value="ABC_TM1"/>
    <property type="match status" value="1"/>
</dbReference>
<comment type="similarity">
    <text evidence="5">Belongs to the binding-protein-dependent transport system permease family.</text>
</comment>
<dbReference type="Gene3D" id="1.10.3720.10">
    <property type="entry name" value="MetI-like"/>
    <property type="match status" value="1"/>
</dbReference>
<keyword evidence="5" id="KW-0813">Transport</keyword>
<name>A0A9D1H2E4_9FIRM</name>
<dbReference type="InterPro" id="IPR000515">
    <property type="entry name" value="MetI-like"/>
</dbReference>
<evidence type="ECO:0000256" key="2">
    <source>
        <dbReference type="ARBA" id="ARBA00022692"/>
    </source>
</evidence>
<evidence type="ECO:0000313" key="7">
    <source>
        <dbReference type="EMBL" id="HIT84432.1"/>
    </source>
</evidence>
<dbReference type="PANTHER" id="PTHR43496:SF1">
    <property type="entry name" value="POLYGALACTURONAN_RHAMNOGALACTURONAN TRANSPORT SYSTEM PERMEASE PROTEIN YTEP"/>
    <property type="match status" value="1"/>
</dbReference>
<sequence>MAKTKTAVLTAEQKAAKRAKNWSQIKRDKWMYLLLLPGFLFFLIFKIFPLWGILISFQEYYAGLHFFSARWVGFQNFVDFFVGADFLRLLKNTLIISFMNLVFYFPLPIILSLLLNEIKVQWYKKVLQTLVYVPHFVSWVVIASISFMILKTPAIMGNDAYSGGALFEIIKAVSGKEVDLLENPSSIYWVLLFQAIWKETGWGTVIFLAALAGVDVEQYEAAIVDGATRFQQLIYITIPAIMGTVVTMFVLRMGSVLDTGFEQIILMQNTLNQSASETFDTYVYNYGRVGGDYGHTTAIGLFKSLVSLTCIQLANRAAHAVGQAGLF</sequence>
<dbReference type="InterPro" id="IPR035906">
    <property type="entry name" value="MetI-like_sf"/>
</dbReference>
<proteinExistence type="inferred from homology"/>
<keyword evidence="4 5" id="KW-0472">Membrane</keyword>
<comment type="subcellular location">
    <subcellularLocation>
        <location evidence="5">Cell membrane</location>
        <topology evidence="5">Multi-pass membrane protein</topology>
    </subcellularLocation>
    <subcellularLocation>
        <location evidence="1">Membrane</location>
        <topology evidence="1">Multi-pass membrane protein</topology>
    </subcellularLocation>
</comment>
<evidence type="ECO:0000313" key="8">
    <source>
        <dbReference type="Proteomes" id="UP000824165"/>
    </source>
</evidence>
<keyword evidence="3 5" id="KW-1133">Transmembrane helix</keyword>
<evidence type="ECO:0000256" key="5">
    <source>
        <dbReference type="RuleBase" id="RU363032"/>
    </source>
</evidence>
<dbReference type="Pfam" id="PF00528">
    <property type="entry name" value="BPD_transp_1"/>
    <property type="match status" value="1"/>
</dbReference>
<reference evidence="7" key="2">
    <citation type="journal article" date="2021" name="PeerJ">
        <title>Extensive microbial diversity within the chicken gut microbiome revealed by metagenomics and culture.</title>
        <authorList>
            <person name="Gilroy R."/>
            <person name="Ravi A."/>
            <person name="Getino M."/>
            <person name="Pursley I."/>
            <person name="Horton D.L."/>
            <person name="Alikhan N.F."/>
            <person name="Baker D."/>
            <person name="Gharbi K."/>
            <person name="Hall N."/>
            <person name="Watson M."/>
            <person name="Adriaenssens E.M."/>
            <person name="Foster-Nyarko E."/>
            <person name="Jarju S."/>
            <person name="Secka A."/>
            <person name="Antonio M."/>
            <person name="Oren A."/>
            <person name="Chaudhuri R.R."/>
            <person name="La Ragione R."/>
            <person name="Hildebrand F."/>
            <person name="Pallen M.J."/>
        </authorList>
    </citation>
    <scope>NUCLEOTIDE SEQUENCE</scope>
    <source>
        <strain evidence="7">CHK181-108</strain>
    </source>
</reference>
<evidence type="ECO:0000256" key="3">
    <source>
        <dbReference type="ARBA" id="ARBA00022989"/>
    </source>
</evidence>
<dbReference type="AlphaFoldDB" id="A0A9D1H2E4"/>
<feature type="transmembrane region" description="Helical" evidence="5">
    <location>
        <begin position="94"/>
        <end position="115"/>
    </location>
</feature>
<evidence type="ECO:0000259" key="6">
    <source>
        <dbReference type="PROSITE" id="PS50928"/>
    </source>
</evidence>
<dbReference type="SUPFAM" id="SSF161098">
    <property type="entry name" value="MetI-like"/>
    <property type="match status" value="1"/>
</dbReference>
<feature type="transmembrane region" description="Helical" evidence="5">
    <location>
        <begin position="127"/>
        <end position="150"/>
    </location>
</feature>
<accession>A0A9D1H2E4</accession>
<gene>
    <name evidence="7" type="ORF">IAA60_00855</name>
</gene>
<dbReference type="PANTHER" id="PTHR43496">
    <property type="entry name" value="PROTEIN LPLB"/>
    <property type="match status" value="1"/>
</dbReference>
<comment type="caution">
    <text evidence="7">The sequence shown here is derived from an EMBL/GenBank/DDBJ whole genome shotgun (WGS) entry which is preliminary data.</text>
</comment>
<dbReference type="Proteomes" id="UP000824165">
    <property type="component" value="Unassembled WGS sequence"/>
</dbReference>
<organism evidence="7 8">
    <name type="scientific">Candidatus Ornithomonoglobus intestinigallinarum</name>
    <dbReference type="NCBI Taxonomy" id="2840894"/>
    <lineage>
        <taxon>Bacteria</taxon>
        <taxon>Bacillati</taxon>
        <taxon>Bacillota</taxon>
        <taxon>Clostridia</taxon>
        <taxon>Candidatus Ornithomonoglobus</taxon>
    </lineage>
</organism>
<feature type="transmembrane region" description="Helical" evidence="5">
    <location>
        <begin position="30"/>
        <end position="54"/>
    </location>
</feature>
<keyword evidence="2 5" id="KW-0812">Transmembrane</keyword>
<evidence type="ECO:0000256" key="4">
    <source>
        <dbReference type="ARBA" id="ARBA00023136"/>
    </source>
</evidence>
<protein>
    <submittedName>
        <fullName evidence="7">Sugar ABC transporter permease</fullName>
    </submittedName>
</protein>
<dbReference type="GO" id="GO:0005886">
    <property type="term" value="C:plasma membrane"/>
    <property type="evidence" value="ECO:0007669"/>
    <property type="project" value="UniProtKB-SubCell"/>
</dbReference>
<feature type="transmembrane region" description="Helical" evidence="5">
    <location>
        <begin position="232"/>
        <end position="251"/>
    </location>
</feature>
<evidence type="ECO:0000256" key="1">
    <source>
        <dbReference type="ARBA" id="ARBA00004141"/>
    </source>
</evidence>
<dbReference type="EMBL" id="DVLU01000006">
    <property type="protein sequence ID" value="HIT84432.1"/>
    <property type="molecule type" value="Genomic_DNA"/>
</dbReference>
<feature type="domain" description="ABC transmembrane type-1" evidence="6">
    <location>
        <begin position="90"/>
        <end position="314"/>
    </location>
</feature>